<comment type="caution">
    <text evidence="2">The sequence shown here is derived from an EMBL/GenBank/DDBJ whole genome shotgun (WGS) entry which is preliminary data.</text>
</comment>
<accession>A0A9W9QRV6</accession>
<evidence type="ECO:0000313" key="3">
    <source>
        <dbReference type="Proteomes" id="UP001147695"/>
    </source>
</evidence>
<dbReference type="EMBL" id="JAPZBQ010000002">
    <property type="protein sequence ID" value="KAJ5344520.1"/>
    <property type="molecule type" value="Genomic_DNA"/>
</dbReference>
<feature type="region of interest" description="Disordered" evidence="1">
    <location>
        <begin position="1"/>
        <end position="34"/>
    </location>
</feature>
<evidence type="ECO:0000313" key="2">
    <source>
        <dbReference type="EMBL" id="KAJ5344520.1"/>
    </source>
</evidence>
<reference evidence="2" key="2">
    <citation type="journal article" date="2023" name="IMA Fungus">
        <title>Comparative genomic study of the Penicillium genus elucidates a diverse pangenome and 15 lateral gene transfer events.</title>
        <authorList>
            <person name="Petersen C."/>
            <person name="Sorensen T."/>
            <person name="Nielsen M.R."/>
            <person name="Sondergaard T.E."/>
            <person name="Sorensen J.L."/>
            <person name="Fitzpatrick D.A."/>
            <person name="Frisvad J.C."/>
            <person name="Nielsen K.L."/>
        </authorList>
    </citation>
    <scope>NUCLEOTIDE SEQUENCE</scope>
    <source>
        <strain evidence="2">IBT 35673</strain>
    </source>
</reference>
<dbReference type="AlphaFoldDB" id="A0A9W9QRV6"/>
<gene>
    <name evidence="2" type="ORF">N7452_002524</name>
</gene>
<dbReference type="Proteomes" id="UP001147695">
    <property type="component" value="Unassembled WGS sequence"/>
</dbReference>
<feature type="compositionally biased region" description="Basic and acidic residues" evidence="1">
    <location>
        <begin position="1"/>
        <end position="14"/>
    </location>
</feature>
<reference evidence="2" key="1">
    <citation type="submission" date="2022-12" db="EMBL/GenBank/DDBJ databases">
        <authorList>
            <person name="Petersen C."/>
        </authorList>
    </citation>
    <scope>NUCLEOTIDE SEQUENCE</scope>
    <source>
        <strain evidence="2">IBT 35673</strain>
    </source>
</reference>
<organism evidence="2 3">
    <name type="scientific">Penicillium brevicompactum</name>
    <dbReference type="NCBI Taxonomy" id="5074"/>
    <lineage>
        <taxon>Eukaryota</taxon>
        <taxon>Fungi</taxon>
        <taxon>Dikarya</taxon>
        <taxon>Ascomycota</taxon>
        <taxon>Pezizomycotina</taxon>
        <taxon>Eurotiomycetes</taxon>
        <taxon>Eurotiomycetidae</taxon>
        <taxon>Eurotiales</taxon>
        <taxon>Aspergillaceae</taxon>
        <taxon>Penicillium</taxon>
    </lineage>
</organism>
<proteinExistence type="predicted"/>
<feature type="compositionally biased region" description="Polar residues" evidence="1">
    <location>
        <begin position="15"/>
        <end position="25"/>
    </location>
</feature>
<name>A0A9W9QRV6_PENBR</name>
<protein>
    <submittedName>
        <fullName evidence="2">Uncharacterized protein</fullName>
    </submittedName>
</protein>
<evidence type="ECO:0000256" key="1">
    <source>
        <dbReference type="SAM" id="MobiDB-lite"/>
    </source>
</evidence>
<sequence length="864" mass="95477">MATIDKTDLSDSDAKSTTSQVTSPGDGSHNHEYPALGGSLVRSLQHTERDVFYSTYWEDHCLPALPPMFRSISELLGFAPLRGAILALSACNISRIQAEQKSSASLMSAGTYRPNLQHQTRSQLYYSSAIKNFTSLTPADYTNNLPVILAILVTFGYIESSMGNFDGFKCHVQGLSAFLVELREGTNDPLIRDLLAAWFQSQFLVWWARAYFSSSDVQRHLPSIHMPTVLAESPGSLHERRAVVLSILCESHHVNTKETLGHWDQSDMLKMTSFQGSQVESKPLWVVQLEDASTRLDAWVAHLPPSEQPIQDAASPMSPILFHSHDASLNFAYYVAARIMQCTSFLHSLQAYDSQSLHNGCFETENWVRLLLQIAQGVDMYTSITMNTYTIGFSGLLLAASLRCQDLSLGMDIEQWLQNLKDMQPTEEGAFPIYQTLAVVKAINQQRMLGRDVFGVSQPVDDGGGSPKFHGYNSQVISSLLMHGKVRTMVPQSSQNNRIPFTLEHIFLQVKQPIDKTTDTPTHVSPSVDLHDIPFLFNVPDRLILGECTQIRNDTHAGNSHTTLLPSLGDPDISFGKALPCDMMPKYGQVTYKIHASALTFTSSAERKAMSLTASIPLCVIPTAYEGSGTLAGAYSHIVHNSTHIKRGKLHGTAGKLWISSEKPKPLRPPMRGSSTDEYGSTSVTINVGFCPATQSDLPPCLDTLKLKLLSCTSLAVPASRLHSGLSNACFSHDQRCFYNDTTNLPTMDVKTAQWTKRVSEDEYDSDDSVHGATHGIFFTAQLIVPVVLPKTKLFVSDFQSCVISRSYSLDLSLSYHKAGISLATSRLSLQVPVSIHECVKRNALARVETDRHEFEKPIINTDL</sequence>